<dbReference type="EMBL" id="JASITI010000055">
    <property type="protein sequence ID" value="MDK9500127.1"/>
    <property type="molecule type" value="Genomic_DNA"/>
</dbReference>
<protein>
    <recommendedName>
        <fullName evidence="2">DUF7144 domain-containing protein</fullName>
    </recommendedName>
</protein>
<feature type="transmembrane region" description="Helical" evidence="1">
    <location>
        <begin position="60"/>
        <end position="80"/>
    </location>
</feature>
<keyword evidence="1" id="KW-0472">Membrane</keyword>
<dbReference type="InterPro" id="IPR055568">
    <property type="entry name" value="DUF7144"/>
</dbReference>
<keyword evidence="1" id="KW-1133">Transmembrane helix</keyword>
<feature type="transmembrane region" description="Helical" evidence="1">
    <location>
        <begin position="110"/>
        <end position="127"/>
    </location>
</feature>
<dbReference type="Proteomes" id="UP001223390">
    <property type="component" value="Unassembled WGS sequence"/>
</dbReference>
<accession>A0ABT7H2J5</accession>
<evidence type="ECO:0000259" key="2">
    <source>
        <dbReference type="Pfam" id="PF23636"/>
    </source>
</evidence>
<keyword evidence="1" id="KW-0812">Transmembrane</keyword>
<organism evidence="3 4">
    <name type="scientific">Streptomyces katrae</name>
    <dbReference type="NCBI Taxonomy" id="68223"/>
    <lineage>
        <taxon>Bacteria</taxon>
        <taxon>Bacillati</taxon>
        <taxon>Actinomycetota</taxon>
        <taxon>Actinomycetes</taxon>
        <taxon>Kitasatosporales</taxon>
        <taxon>Streptomycetaceae</taxon>
        <taxon>Streptomyces</taxon>
    </lineage>
</organism>
<gene>
    <name evidence="3" type="ORF">QEZ40_005752</name>
</gene>
<feature type="transmembrane region" description="Helical" evidence="1">
    <location>
        <begin position="12"/>
        <end position="40"/>
    </location>
</feature>
<dbReference type="RefSeq" id="WP_285345808.1">
    <property type="nucleotide sequence ID" value="NZ_JASITI010000055.1"/>
</dbReference>
<feature type="domain" description="DUF7144" evidence="2">
    <location>
        <begin position="18"/>
        <end position="130"/>
    </location>
</feature>
<dbReference type="Pfam" id="PF23636">
    <property type="entry name" value="DUF7144"/>
    <property type="match status" value="1"/>
</dbReference>
<evidence type="ECO:0000256" key="1">
    <source>
        <dbReference type="SAM" id="Phobius"/>
    </source>
</evidence>
<sequence length="136" mass="14640">MTTTPGSTSPNAWATGGSTFAGVLMAVNGVFSVFEGIAALAKDEVYLPVGDYTFKFDLTAWGWIHLILGVIVLVVGVAILKGVQWGRVAGVVLAAISVIFHFLWLPYQPLWALIAIAIGVFVIWALCTDREPVRHI</sequence>
<reference evidence="3 4" key="1">
    <citation type="submission" date="2023-05" db="EMBL/GenBank/DDBJ databases">
        <title>Sequencing and Assembly of Streptomyces sp. NP73.</title>
        <authorList>
            <person name="Konwar A.N."/>
            <person name="Saikia K."/>
            <person name="Thakur D."/>
        </authorList>
    </citation>
    <scope>NUCLEOTIDE SEQUENCE [LARGE SCALE GENOMIC DNA]</scope>
    <source>
        <strain evidence="3 4">NP73</strain>
    </source>
</reference>
<evidence type="ECO:0000313" key="3">
    <source>
        <dbReference type="EMBL" id="MDK9500127.1"/>
    </source>
</evidence>
<comment type="caution">
    <text evidence="3">The sequence shown here is derived from an EMBL/GenBank/DDBJ whole genome shotgun (WGS) entry which is preliminary data.</text>
</comment>
<name>A0ABT7H2J5_9ACTN</name>
<keyword evidence="4" id="KW-1185">Reference proteome</keyword>
<proteinExistence type="predicted"/>
<feature type="transmembrane region" description="Helical" evidence="1">
    <location>
        <begin position="87"/>
        <end position="104"/>
    </location>
</feature>
<evidence type="ECO:0000313" key="4">
    <source>
        <dbReference type="Proteomes" id="UP001223390"/>
    </source>
</evidence>